<gene>
    <name evidence="1" type="ORF">PGLA1383_LOCUS36733</name>
</gene>
<protein>
    <submittedName>
        <fullName evidence="1">Uncharacterized protein</fullName>
    </submittedName>
</protein>
<name>A0A813FXC9_POLGL</name>
<dbReference type="EMBL" id="CAJNNV010026854">
    <property type="protein sequence ID" value="CAE8619141.1"/>
    <property type="molecule type" value="Genomic_DNA"/>
</dbReference>
<evidence type="ECO:0000313" key="2">
    <source>
        <dbReference type="Proteomes" id="UP000654075"/>
    </source>
</evidence>
<dbReference type="Proteomes" id="UP000654075">
    <property type="component" value="Unassembled WGS sequence"/>
</dbReference>
<reference evidence="1" key="1">
    <citation type="submission" date="2021-02" db="EMBL/GenBank/DDBJ databases">
        <authorList>
            <person name="Dougan E. K."/>
            <person name="Rhodes N."/>
            <person name="Thang M."/>
            <person name="Chan C."/>
        </authorList>
    </citation>
    <scope>NUCLEOTIDE SEQUENCE</scope>
</reference>
<proteinExistence type="predicted"/>
<sequence length="89" mass="9782">AHVYDEAFLAGVSREARLQLSEFDSRHVSNLVWSFATVLRRDAPLFSQIEAVCSARAVSFGPQELANTAWAFAAVGHDAPQLMESLFAE</sequence>
<comment type="caution">
    <text evidence="1">The sequence shown here is derived from an EMBL/GenBank/DDBJ whole genome shotgun (WGS) entry which is preliminary data.</text>
</comment>
<evidence type="ECO:0000313" key="1">
    <source>
        <dbReference type="EMBL" id="CAE8619141.1"/>
    </source>
</evidence>
<keyword evidence="2" id="KW-1185">Reference proteome</keyword>
<dbReference type="OrthoDB" id="5981275at2759"/>
<dbReference type="AlphaFoldDB" id="A0A813FXC9"/>
<organism evidence="1 2">
    <name type="scientific">Polarella glacialis</name>
    <name type="common">Dinoflagellate</name>
    <dbReference type="NCBI Taxonomy" id="89957"/>
    <lineage>
        <taxon>Eukaryota</taxon>
        <taxon>Sar</taxon>
        <taxon>Alveolata</taxon>
        <taxon>Dinophyceae</taxon>
        <taxon>Suessiales</taxon>
        <taxon>Suessiaceae</taxon>
        <taxon>Polarella</taxon>
    </lineage>
</organism>
<accession>A0A813FXC9</accession>
<feature type="non-terminal residue" evidence="1">
    <location>
        <position position="1"/>
    </location>
</feature>
<feature type="non-terminal residue" evidence="1">
    <location>
        <position position="89"/>
    </location>
</feature>